<dbReference type="EMBL" id="BNJK01000001">
    <property type="protein sequence ID" value="GHO92404.1"/>
    <property type="molecule type" value="Genomic_DNA"/>
</dbReference>
<keyword evidence="3" id="KW-0520">NAD</keyword>
<proteinExistence type="inferred from homology"/>
<dbReference type="InterPro" id="IPR006139">
    <property type="entry name" value="D-isomer_2_OHA_DH_cat_dom"/>
</dbReference>
<dbReference type="PANTHER" id="PTHR42789:SF1">
    <property type="entry name" value="D-ISOMER SPECIFIC 2-HYDROXYACID DEHYDROGENASE FAMILY PROTEIN (AFU_ORTHOLOGUE AFUA_6G10090)"/>
    <property type="match status" value="1"/>
</dbReference>
<feature type="domain" description="D-isomer specific 2-hydroxyacid dehydrogenase NAD-binding" evidence="6">
    <location>
        <begin position="111"/>
        <end position="283"/>
    </location>
</feature>
<evidence type="ECO:0000259" key="6">
    <source>
        <dbReference type="Pfam" id="PF02826"/>
    </source>
</evidence>
<keyword evidence="2 4" id="KW-0560">Oxidoreductase</keyword>
<keyword evidence="8" id="KW-1185">Reference proteome</keyword>
<dbReference type="SUPFAM" id="SSF52283">
    <property type="entry name" value="Formate/glycerate dehydrogenase catalytic domain-like"/>
    <property type="match status" value="1"/>
</dbReference>
<name>A0A8J3IJ76_9CHLR</name>
<evidence type="ECO:0000313" key="8">
    <source>
        <dbReference type="Proteomes" id="UP000597444"/>
    </source>
</evidence>
<dbReference type="RefSeq" id="WP_220203240.1">
    <property type="nucleotide sequence ID" value="NZ_BNJK01000001.1"/>
</dbReference>
<dbReference type="CDD" id="cd12169">
    <property type="entry name" value="PGDH_like_1"/>
    <property type="match status" value="1"/>
</dbReference>
<dbReference type="InterPro" id="IPR006140">
    <property type="entry name" value="D-isomer_DH_NAD-bd"/>
</dbReference>
<reference evidence="7" key="1">
    <citation type="submission" date="2020-10" db="EMBL/GenBank/DDBJ databases">
        <title>Taxonomic study of unclassified bacteria belonging to the class Ktedonobacteria.</title>
        <authorList>
            <person name="Yabe S."/>
            <person name="Wang C.M."/>
            <person name="Zheng Y."/>
            <person name="Sakai Y."/>
            <person name="Cavaletti L."/>
            <person name="Monciardini P."/>
            <person name="Donadio S."/>
        </authorList>
    </citation>
    <scope>NUCLEOTIDE SEQUENCE</scope>
    <source>
        <strain evidence="7">ID150040</strain>
    </source>
</reference>
<dbReference type="Pfam" id="PF02826">
    <property type="entry name" value="2-Hacid_dh_C"/>
    <property type="match status" value="1"/>
</dbReference>
<evidence type="ECO:0000256" key="1">
    <source>
        <dbReference type="ARBA" id="ARBA00005854"/>
    </source>
</evidence>
<dbReference type="InterPro" id="IPR036291">
    <property type="entry name" value="NAD(P)-bd_dom_sf"/>
</dbReference>
<comment type="caution">
    <text evidence="7">The sequence shown here is derived from an EMBL/GenBank/DDBJ whole genome shotgun (WGS) entry which is preliminary data.</text>
</comment>
<comment type="similarity">
    <text evidence="1 4">Belongs to the D-isomer specific 2-hydroxyacid dehydrogenase family.</text>
</comment>
<dbReference type="InterPro" id="IPR050857">
    <property type="entry name" value="D-2-hydroxyacid_DH"/>
</dbReference>
<evidence type="ECO:0000259" key="5">
    <source>
        <dbReference type="Pfam" id="PF00389"/>
    </source>
</evidence>
<dbReference type="Gene3D" id="3.40.50.720">
    <property type="entry name" value="NAD(P)-binding Rossmann-like Domain"/>
    <property type="match status" value="2"/>
</dbReference>
<dbReference type="Pfam" id="PF00389">
    <property type="entry name" value="2-Hacid_dh"/>
    <property type="match status" value="1"/>
</dbReference>
<dbReference type="PANTHER" id="PTHR42789">
    <property type="entry name" value="D-ISOMER SPECIFIC 2-HYDROXYACID DEHYDROGENASE FAMILY PROTEIN (AFU_ORTHOLOGUE AFUA_6G10090)"/>
    <property type="match status" value="1"/>
</dbReference>
<accession>A0A8J3IJ76</accession>
<feature type="domain" description="D-isomer specific 2-hydroxyacid dehydrogenase catalytic" evidence="5">
    <location>
        <begin position="23"/>
        <end position="309"/>
    </location>
</feature>
<evidence type="ECO:0000313" key="7">
    <source>
        <dbReference type="EMBL" id="GHO92404.1"/>
    </source>
</evidence>
<gene>
    <name evidence="7" type="ORF">KSF_024520</name>
</gene>
<evidence type="ECO:0000256" key="4">
    <source>
        <dbReference type="RuleBase" id="RU003719"/>
    </source>
</evidence>
<sequence length="319" mass="34137">MKIVIPDDYQDAVRNLDCYSKLAGHQVTIYHDTVKDLETLATRFRGAEVLILIRERTAITEPLLALLPDLKLIIQTGRGIAHIDLAACARHGVAVAIGSGTPYATAELTWGLILAAMRHIPQEVARLKGGQWQTTLGLGLHSRALGILGYGKIGSIVAGYGRAFGMPVLVWGTEGARSRARADGYEVVANQRELFSSSDVLSLHVKLVQETRGIVTTADLAVMKPSALLVNTARADLIESGALVEALRAGRPGSAAVDVYESEPVADSPLLHMDNVVCTPHLGFVEKDSYEGYFTMAFDQLLAFAAGNPITLANPSGNV</sequence>
<dbReference type="SUPFAM" id="SSF51735">
    <property type="entry name" value="NAD(P)-binding Rossmann-fold domains"/>
    <property type="match status" value="1"/>
</dbReference>
<evidence type="ECO:0000256" key="2">
    <source>
        <dbReference type="ARBA" id="ARBA00023002"/>
    </source>
</evidence>
<protein>
    <submittedName>
        <fullName evidence="7">Glyoxylate reductase</fullName>
    </submittedName>
</protein>
<dbReference type="GO" id="GO:0016616">
    <property type="term" value="F:oxidoreductase activity, acting on the CH-OH group of donors, NAD or NADP as acceptor"/>
    <property type="evidence" value="ECO:0007669"/>
    <property type="project" value="InterPro"/>
</dbReference>
<dbReference type="AlphaFoldDB" id="A0A8J3IJ76"/>
<dbReference type="GO" id="GO:0051287">
    <property type="term" value="F:NAD binding"/>
    <property type="evidence" value="ECO:0007669"/>
    <property type="project" value="InterPro"/>
</dbReference>
<organism evidence="7 8">
    <name type="scientific">Reticulibacter mediterranei</name>
    <dbReference type="NCBI Taxonomy" id="2778369"/>
    <lineage>
        <taxon>Bacteria</taxon>
        <taxon>Bacillati</taxon>
        <taxon>Chloroflexota</taxon>
        <taxon>Ktedonobacteria</taxon>
        <taxon>Ktedonobacterales</taxon>
        <taxon>Reticulibacteraceae</taxon>
        <taxon>Reticulibacter</taxon>
    </lineage>
</organism>
<evidence type="ECO:0000256" key="3">
    <source>
        <dbReference type="ARBA" id="ARBA00023027"/>
    </source>
</evidence>
<dbReference type="Proteomes" id="UP000597444">
    <property type="component" value="Unassembled WGS sequence"/>
</dbReference>